<dbReference type="SUPFAM" id="SSF52047">
    <property type="entry name" value="RNI-like"/>
    <property type="match status" value="1"/>
</dbReference>
<name>A0A3G5AJH9_9VIRU</name>
<dbReference type="EMBL" id="MK072510">
    <property type="protein sequence ID" value="AYV86591.1"/>
    <property type="molecule type" value="Genomic_DNA"/>
</dbReference>
<evidence type="ECO:0000313" key="1">
    <source>
        <dbReference type="EMBL" id="AYV86591.1"/>
    </source>
</evidence>
<sequence length="489" mass="56877">MTVDITGYSSCWILISKFLNSKTLLKSLVLVNRHLYTCLVKGARVHNFLTYQQKGFDIRYPCITEEQQKSLYHVLSVFYCSPPFSFFSEVSPFTTTKTNLFLMSICAYMKSSTLQLAYFLTHFSSFQWTNLRYLSFGFENSYHDLQGVNIGTLVRQCVSLEHIHARLKYETTTHQQVNQDLMCTLSIPTLKIFRCVVLPYNVTTTNMELNPSFQDKFILSSQLRIFSLASSDVDHSEFFCWMVENRDQLLCLESFNCQSMYERITHRRRIQEISEMQVLLEYPCQFKSLQNLDICLSSLTSSIYQGFQYWASSLQVLRLTFIVDPSLDFCLGLQSLTCLHSLTLNAMQAGICPKISPSMPLHVRNALSHFRHLRLFILGGFTLCQEDMKAIEQLYALRILSLMECALDIVCVRLLYDCFRKHSTIEEWIMLICSIKTIEPYSHDDLLSWFKYETDGENAPGQFPLIDFELLKVDLLEPFNIKCNQLIKR</sequence>
<dbReference type="InterPro" id="IPR032675">
    <property type="entry name" value="LRR_dom_sf"/>
</dbReference>
<proteinExistence type="predicted"/>
<organism evidence="1">
    <name type="scientific">Sylvanvirus sp</name>
    <dbReference type="NCBI Taxonomy" id="2487774"/>
    <lineage>
        <taxon>Viruses</taxon>
    </lineage>
</organism>
<reference evidence="1" key="1">
    <citation type="submission" date="2018-10" db="EMBL/GenBank/DDBJ databases">
        <title>Hidden diversity of soil giant viruses.</title>
        <authorList>
            <person name="Schulz F."/>
            <person name="Alteio L."/>
            <person name="Goudeau D."/>
            <person name="Ryan E.M."/>
            <person name="Malmstrom R.R."/>
            <person name="Blanchard J."/>
            <person name="Woyke T."/>
        </authorList>
    </citation>
    <scope>NUCLEOTIDE SEQUENCE</scope>
    <source>
        <strain evidence="1">SYV1</strain>
    </source>
</reference>
<dbReference type="Gene3D" id="3.80.10.10">
    <property type="entry name" value="Ribonuclease Inhibitor"/>
    <property type="match status" value="1"/>
</dbReference>
<gene>
    <name evidence="1" type="ORF">Sylvanvirus4_5</name>
</gene>
<accession>A0A3G5AJH9</accession>
<protein>
    <submittedName>
        <fullName evidence="1">Uncharacterized protein</fullName>
    </submittedName>
</protein>